<keyword evidence="2" id="KW-0012">Acyltransferase</keyword>
<dbReference type="InterPro" id="IPR016181">
    <property type="entry name" value="Acyl_CoA_acyltransferase"/>
</dbReference>
<dbReference type="PANTHER" id="PTHR43420:SF3">
    <property type="entry name" value="N-ACETYLTRANSFERASE DOMAIN-CONTAINING PROTEIN"/>
    <property type="match status" value="1"/>
</dbReference>
<protein>
    <submittedName>
        <fullName evidence="4">Acetyltransferase, GNAT family</fullName>
    </submittedName>
</protein>
<reference evidence="4 5" key="1">
    <citation type="journal article" date="2008" name="BMC Genomics">
        <title>Complete genome of Phenylobacterium zucineum - a novel facultative intracellular bacterium isolated from human erythroleukemia cell line K562.</title>
        <authorList>
            <person name="Luo Y."/>
            <person name="Xu X."/>
            <person name="Ding Z."/>
            <person name="Liu Z."/>
            <person name="Zhang B."/>
            <person name="Yan Z."/>
            <person name="Sun J."/>
            <person name="Hu S."/>
            <person name="Hu X."/>
        </authorList>
    </citation>
    <scope>NUCLEOTIDE SEQUENCE [LARGE SCALE GENOMIC DNA]</scope>
    <source>
        <strain evidence="4 5">HLK1</strain>
    </source>
</reference>
<dbReference type="eggNOG" id="COG3393">
    <property type="taxonomic scope" value="Bacteria"/>
</dbReference>
<dbReference type="Proteomes" id="UP000001868">
    <property type="component" value="Chromosome"/>
</dbReference>
<accession>B4RBZ5</accession>
<evidence type="ECO:0000313" key="5">
    <source>
        <dbReference type="Proteomes" id="UP000001868"/>
    </source>
</evidence>
<dbReference type="InterPro" id="IPR050680">
    <property type="entry name" value="YpeA/RimI_acetyltransf"/>
</dbReference>
<proteinExistence type="predicted"/>
<name>B4RBZ5_PHEZH</name>
<dbReference type="Pfam" id="PF08445">
    <property type="entry name" value="FR47"/>
    <property type="match status" value="1"/>
</dbReference>
<evidence type="ECO:0000256" key="1">
    <source>
        <dbReference type="ARBA" id="ARBA00022679"/>
    </source>
</evidence>
<dbReference type="PANTHER" id="PTHR43420">
    <property type="entry name" value="ACETYLTRANSFERASE"/>
    <property type="match status" value="1"/>
</dbReference>
<dbReference type="STRING" id="450851.PHZ_c1781"/>
<dbReference type="HOGENOM" id="CLU_085660_0_0_5"/>
<evidence type="ECO:0000313" key="4">
    <source>
        <dbReference type="EMBL" id="ACG78192.1"/>
    </source>
</evidence>
<gene>
    <name evidence="4" type="ordered locus">PHZ_c1781</name>
</gene>
<dbReference type="CDD" id="cd04301">
    <property type="entry name" value="NAT_SF"/>
    <property type="match status" value="1"/>
</dbReference>
<organism evidence="4 5">
    <name type="scientific">Phenylobacterium zucineum (strain HLK1)</name>
    <dbReference type="NCBI Taxonomy" id="450851"/>
    <lineage>
        <taxon>Bacteria</taxon>
        <taxon>Pseudomonadati</taxon>
        <taxon>Pseudomonadota</taxon>
        <taxon>Alphaproteobacteria</taxon>
        <taxon>Caulobacterales</taxon>
        <taxon>Caulobacteraceae</taxon>
        <taxon>Phenylobacterium</taxon>
    </lineage>
</organism>
<dbReference type="GO" id="GO:0016747">
    <property type="term" value="F:acyltransferase activity, transferring groups other than amino-acyl groups"/>
    <property type="evidence" value="ECO:0007669"/>
    <property type="project" value="InterPro"/>
</dbReference>
<dbReference type="OrthoDB" id="9797456at2"/>
<evidence type="ECO:0000259" key="3">
    <source>
        <dbReference type="PROSITE" id="PS51186"/>
    </source>
</evidence>
<dbReference type="Gene3D" id="3.40.630.30">
    <property type="match status" value="1"/>
</dbReference>
<dbReference type="EMBL" id="CP000747">
    <property type="protein sequence ID" value="ACG78192.1"/>
    <property type="molecule type" value="Genomic_DNA"/>
</dbReference>
<dbReference type="RefSeq" id="WP_012522334.1">
    <property type="nucleotide sequence ID" value="NC_011144.1"/>
</dbReference>
<dbReference type="InterPro" id="IPR013653">
    <property type="entry name" value="GCN5-like_dom"/>
</dbReference>
<keyword evidence="1 4" id="KW-0808">Transferase</keyword>
<dbReference type="KEGG" id="pzu:PHZ_c1781"/>
<feature type="domain" description="N-acetyltransferase" evidence="3">
    <location>
        <begin position="102"/>
        <end position="229"/>
    </location>
</feature>
<keyword evidence="5" id="KW-1185">Reference proteome</keyword>
<sequence length="229" mass="24904">MTDPSQHPLDRAAWAALSTRQAGLALGDDRARRLAPEYGLFAAAADRSEESLARLAALVRETGPAALFEADPPRALEGVRITPGDPISQMVAENPAFPTVGFEVVRLGDEDADEMLELATLTRPGPFFSRTHRLGDFIGVREGGRLAAMAGERLRLPGYTEVSAVCTHPDFRGRGYAAGLMGLVTRAIVARGEKAFLHVYDHNVTAIALYERLGWRRRRAVEVVFLDPA</sequence>
<dbReference type="PROSITE" id="PS51186">
    <property type="entry name" value="GNAT"/>
    <property type="match status" value="1"/>
</dbReference>
<dbReference type="SUPFAM" id="SSF55729">
    <property type="entry name" value="Acyl-CoA N-acyltransferases (Nat)"/>
    <property type="match status" value="1"/>
</dbReference>
<evidence type="ECO:0000256" key="2">
    <source>
        <dbReference type="ARBA" id="ARBA00023315"/>
    </source>
</evidence>
<dbReference type="InterPro" id="IPR000182">
    <property type="entry name" value="GNAT_dom"/>
</dbReference>
<dbReference type="AlphaFoldDB" id="B4RBZ5"/>